<protein>
    <recommendedName>
        <fullName evidence="3">DUF1456 family protein</fullName>
    </recommendedName>
</protein>
<reference evidence="1" key="1">
    <citation type="submission" date="2021-11" db="EMBL/GenBank/DDBJ databases">
        <authorList>
            <person name="Rodrigo-Torres L."/>
            <person name="Arahal R. D."/>
            <person name="Lucena T."/>
        </authorList>
    </citation>
    <scope>NUCLEOTIDE SEQUENCE</scope>
    <source>
        <strain evidence="1">CECT 7929</strain>
    </source>
</reference>
<dbReference type="Proteomes" id="UP000838672">
    <property type="component" value="Unassembled WGS sequence"/>
</dbReference>
<dbReference type="RefSeq" id="WP_237465535.1">
    <property type="nucleotide sequence ID" value="NZ_CAKLDI010000001.1"/>
</dbReference>
<dbReference type="EMBL" id="CAKLDI010000001">
    <property type="protein sequence ID" value="CAH0533227.1"/>
    <property type="molecule type" value="Genomic_DNA"/>
</dbReference>
<accession>A0ABN8DT84</accession>
<evidence type="ECO:0000313" key="1">
    <source>
        <dbReference type="EMBL" id="CAH0533227.1"/>
    </source>
</evidence>
<organism evidence="1 2">
    <name type="scientific">Vibrio stylophorae</name>
    <dbReference type="NCBI Taxonomy" id="659351"/>
    <lineage>
        <taxon>Bacteria</taxon>
        <taxon>Pseudomonadati</taxon>
        <taxon>Pseudomonadota</taxon>
        <taxon>Gammaproteobacteria</taxon>
        <taxon>Vibrionales</taxon>
        <taxon>Vibrionaceae</taxon>
        <taxon>Vibrio</taxon>
    </lineage>
</organism>
<dbReference type="PANTHER" id="PTHR37805:SF1">
    <property type="entry name" value="CYTOPLASMIC PROTEIN"/>
    <property type="match status" value="1"/>
</dbReference>
<dbReference type="InterPro" id="IPR009921">
    <property type="entry name" value="YehS-like"/>
</dbReference>
<evidence type="ECO:0008006" key="3">
    <source>
        <dbReference type="Google" id="ProtNLM"/>
    </source>
</evidence>
<comment type="caution">
    <text evidence="1">The sequence shown here is derived from an EMBL/GenBank/DDBJ whole genome shotgun (WGS) entry which is preliminary data.</text>
</comment>
<evidence type="ECO:0000313" key="2">
    <source>
        <dbReference type="Proteomes" id="UP000838672"/>
    </source>
</evidence>
<keyword evidence="2" id="KW-1185">Reference proteome</keyword>
<gene>
    <name evidence="1" type="ORF">VST7929_01091</name>
</gene>
<name>A0ABN8DT84_9VIBR</name>
<sequence length="159" mass="18503">MTNNDIFRRVRDAFDFNENTIIETFSLADLIVTHEQVTHWLLGKREDDFITLSDIELATFLNGLINLKRGKREGEQAKPESNLNNNMVLQKLRIALNLKAEETLEILQLADVQLSKHELSAFFRKPDNKHYRACKDQLLQQFLVGVKRHLRQNSSELEA</sequence>
<proteinExistence type="predicted"/>
<dbReference type="Pfam" id="PF07308">
    <property type="entry name" value="DUF1456"/>
    <property type="match status" value="2"/>
</dbReference>
<dbReference type="PANTHER" id="PTHR37805">
    <property type="entry name" value="CYTOPLASMIC PROTEIN-RELATED"/>
    <property type="match status" value="1"/>
</dbReference>